<evidence type="ECO:0000256" key="3">
    <source>
        <dbReference type="SAM" id="Phobius"/>
    </source>
</evidence>
<dbReference type="PANTHER" id="PTHR10788:SF94">
    <property type="entry name" value="ALPHA,ALPHA-TREHALOSE-PHOSPHATE SYNTHASE [UDP-FORMING] 5"/>
    <property type="match status" value="1"/>
</dbReference>
<keyword evidence="3" id="KW-0812">Transmembrane</keyword>
<accession>F0W5L3</accession>
<dbReference type="NCBIfam" id="TIGR00685">
    <property type="entry name" value="T6PP"/>
    <property type="match status" value="1"/>
</dbReference>
<dbReference type="GO" id="GO:0005992">
    <property type="term" value="P:trehalose biosynthetic process"/>
    <property type="evidence" value="ECO:0007669"/>
    <property type="project" value="InterPro"/>
</dbReference>
<sequence>MEKTRTFVVSYRLPIYLRRTESTKQHTETTANVSKWQVEWTSDRIMNTLMESPSRYQSHFVGRLPSAWDAIALTKEEQSELETLLRHSYHCFPVFMDESSLQDSLETLFEAYCKQTLWPVFHNVVDLYSPLQVITEQEAPEHKEMGQSLTQSFWTPSSQQSTWQAYINMNQRFAQVLIAIYDSMIDISANEQSFSKHSIIWIQDYELCLLPSHLMRKKKHRSIKIGIFFHVPFPSSEVFRTLSTRKKLLTGILNADHVGFHFFDPLAKGQFGIEYAGRQISVTCCHMGISINRIDTALQTDNVRNHVILLRQQHPGCKIIAGCDTIERLKGIPLKFLAFDKLLERCSELIGNVVLIQKGIHQRGRWTDYMQSKKEIEHVVDIINTKYRSQANRDVIEYEEVEEFTFHQRIALWRVADVQLITVLREGYNPSPLEFIVTHKGSAGVVILSEFAGSSRVLSGALIVNPWECDQLVDALRHALYISSKERDYRRDCDYQFIHSQSPERWINCILTDILNAEENIQDPQAYFSTGFGLDVRFMKMSAGFRKLTDSILVPAYRSSKTRAIFLDYYRTITPDVSKVLGVQWPDVPLTALSTLEHLCRDPRNTVFIVSGCDCEILTERFGSVPGLGLVAEHGYYIRQAPLGSSARLVRPWKCHGDVFQVASCNQLWREKAQRTIQLYVDRTNGSSVEFRKSAVLFRYAKSDSEFGAIQATELKQHLEQLFEKWPLSVIRGKDYIEVRLASVGKGNIVGYILEKMRSDGNAPDIIFCAGDDVADELMFKRVEDWTGSGNLQKDNAFTCTVGRKPSKAKYFVDDYTDVIDLLKSLCVSSTKSNRNYSLSDMQMLAQRDPKAAMSLVQKKPLADPTHRSSRFVINQHLAPVIEEDQLIAHEAWPLFAITRSRRSKRRRVVVPLAVILVVLAIFRYRRHEDVWSRAKYVFSLLWTTKARANEWHFDGI</sequence>
<dbReference type="Pfam" id="PF02358">
    <property type="entry name" value="Trehalose_PPase"/>
    <property type="match status" value="1"/>
</dbReference>
<reference evidence="4" key="1">
    <citation type="journal article" date="2011" name="PLoS Biol.">
        <title>Gene gain and loss during evolution of obligate parasitism in the white rust pathogen of Arabidopsis thaliana.</title>
        <authorList>
            <person name="Kemen E."/>
            <person name="Gardiner A."/>
            <person name="Schultz-Larsen T."/>
            <person name="Kemen A.C."/>
            <person name="Balmuth A.L."/>
            <person name="Robert-Seilaniantz A."/>
            <person name="Bailey K."/>
            <person name="Holub E."/>
            <person name="Studholme D.J."/>
            <person name="Maclean D."/>
            <person name="Jones J.D."/>
        </authorList>
    </citation>
    <scope>NUCLEOTIDE SEQUENCE</scope>
</reference>
<gene>
    <name evidence="4" type="primary">AlNc14C21G2178</name>
    <name evidence="4" type="ORF">ALNC14_025470</name>
</gene>
<dbReference type="Pfam" id="PF00982">
    <property type="entry name" value="Glyco_transf_20"/>
    <property type="match status" value="1"/>
</dbReference>
<feature type="transmembrane region" description="Helical" evidence="3">
    <location>
        <begin position="909"/>
        <end position="926"/>
    </location>
</feature>
<dbReference type="Gene3D" id="3.30.70.1020">
    <property type="entry name" value="Trehalose-6-phosphate phosphatase related protein, domain 2"/>
    <property type="match status" value="1"/>
</dbReference>
<organism evidence="4">
    <name type="scientific">Albugo laibachii Nc14</name>
    <dbReference type="NCBI Taxonomy" id="890382"/>
    <lineage>
        <taxon>Eukaryota</taxon>
        <taxon>Sar</taxon>
        <taxon>Stramenopiles</taxon>
        <taxon>Oomycota</taxon>
        <taxon>Peronosporomycetes</taxon>
        <taxon>Albuginales</taxon>
        <taxon>Albuginaceae</taxon>
        <taxon>Albugo</taxon>
    </lineage>
</organism>
<dbReference type="Gene3D" id="3.40.50.1000">
    <property type="entry name" value="HAD superfamily/HAD-like"/>
    <property type="match status" value="1"/>
</dbReference>
<keyword evidence="3" id="KW-0472">Membrane</keyword>
<dbReference type="GO" id="GO:0004805">
    <property type="term" value="F:trehalose-phosphatase activity"/>
    <property type="evidence" value="ECO:0007669"/>
    <property type="project" value="TreeGrafter"/>
</dbReference>
<protein>
    <submittedName>
        <fullName evidence="4">Alpha putative</fullName>
    </submittedName>
</protein>
<dbReference type="FunFam" id="3.40.50.1000:FF:000052">
    <property type="entry name" value="Alpha,alpha-trehalose-phosphate synthase [UDP-forming] 6"/>
    <property type="match status" value="1"/>
</dbReference>
<dbReference type="EMBL" id="FR824066">
    <property type="protein sequence ID" value="CCA16404.1"/>
    <property type="molecule type" value="Genomic_DNA"/>
</dbReference>
<evidence type="ECO:0000256" key="2">
    <source>
        <dbReference type="ARBA" id="ARBA00006330"/>
    </source>
</evidence>
<dbReference type="PANTHER" id="PTHR10788">
    <property type="entry name" value="TREHALOSE-6-PHOSPHATE SYNTHASE"/>
    <property type="match status" value="1"/>
</dbReference>
<dbReference type="InterPro" id="IPR001830">
    <property type="entry name" value="Glyco_trans_20"/>
</dbReference>
<name>F0W5L3_9STRA</name>
<dbReference type="AlphaFoldDB" id="F0W5L3"/>
<keyword evidence="3" id="KW-1133">Transmembrane helix</keyword>
<dbReference type="InterPro" id="IPR036412">
    <property type="entry name" value="HAD-like_sf"/>
</dbReference>
<proteinExistence type="inferred from homology"/>
<dbReference type="HOGENOM" id="CLU_002351_3_1_1"/>
<comment type="similarity">
    <text evidence="2">In the C-terminal section; belongs to the trehalose phosphatase family.</text>
</comment>
<reference evidence="4" key="2">
    <citation type="submission" date="2011-02" db="EMBL/GenBank/DDBJ databases">
        <authorList>
            <person name="MacLean D."/>
        </authorList>
    </citation>
    <scope>NUCLEOTIDE SEQUENCE</scope>
</reference>
<dbReference type="SUPFAM" id="SSF56784">
    <property type="entry name" value="HAD-like"/>
    <property type="match status" value="1"/>
</dbReference>
<dbReference type="Gene3D" id="3.40.50.2000">
    <property type="entry name" value="Glycogen Phosphorylase B"/>
    <property type="match status" value="2"/>
</dbReference>
<evidence type="ECO:0000256" key="1">
    <source>
        <dbReference type="ARBA" id="ARBA00005409"/>
    </source>
</evidence>
<comment type="similarity">
    <text evidence="1">In the N-terminal section; belongs to the glycosyltransferase 20 family.</text>
</comment>
<dbReference type="SUPFAM" id="SSF53756">
    <property type="entry name" value="UDP-Glycosyltransferase/glycogen phosphorylase"/>
    <property type="match status" value="1"/>
</dbReference>
<evidence type="ECO:0000313" key="4">
    <source>
        <dbReference type="EMBL" id="CCA16404.1"/>
    </source>
</evidence>
<dbReference type="GO" id="GO:0005829">
    <property type="term" value="C:cytosol"/>
    <property type="evidence" value="ECO:0007669"/>
    <property type="project" value="TreeGrafter"/>
</dbReference>
<dbReference type="InterPro" id="IPR003337">
    <property type="entry name" value="Trehalose_PPase"/>
</dbReference>
<dbReference type="InterPro" id="IPR023214">
    <property type="entry name" value="HAD_sf"/>
</dbReference>